<evidence type="ECO:0000259" key="1">
    <source>
        <dbReference type="SMART" id="SM00954"/>
    </source>
</evidence>
<dbReference type="PANTHER" id="PTHR41773">
    <property type="entry name" value="GTP PYROPHOSPHATASE-RELATED"/>
    <property type="match status" value="1"/>
</dbReference>
<dbReference type="PANTHER" id="PTHR41773:SF1">
    <property type="entry name" value="RELA_SPOT DOMAIN-CONTAINING PROTEIN"/>
    <property type="match status" value="1"/>
</dbReference>
<dbReference type="EMBL" id="BAAALS010000007">
    <property type="protein sequence ID" value="GAA1747730.1"/>
    <property type="molecule type" value="Genomic_DNA"/>
</dbReference>
<dbReference type="Gene3D" id="3.30.460.10">
    <property type="entry name" value="Beta Polymerase, domain 2"/>
    <property type="match status" value="1"/>
</dbReference>
<protein>
    <recommendedName>
        <fullName evidence="1">RelA/SpoT domain-containing protein</fullName>
    </recommendedName>
</protein>
<dbReference type="CDD" id="cd05399">
    <property type="entry name" value="NT_Rel-Spo_like"/>
    <property type="match status" value="1"/>
</dbReference>
<dbReference type="InterPro" id="IPR043519">
    <property type="entry name" value="NT_sf"/>
</dbReference>
<dbReference type="Proteomes" id="UP001500655">
    <property type="component" value="Unassembled WGS sequence"/>
</dbReference>
<name>A0ABN2K474_9ACTN</name>
<comment type="caution">
    <text evidence="2">The sequence shown here is derived from an EMBL/GenBank/DDBJ whole genome shotgun (WGS) entry which is preliminary data.</text>
</comment>
<dbReference type="SMART" id="SM00954">
    <property type="entry name" value="RelA_SpoT"/>
    <property type="match status" value="1"/>
</dbReference>
<feature type="domain" description="RelA/SpoT" evidence="1">
    <location>
        <begin position="57"/>
        <end position="192"/>
    </location>
</feature>
<dbReference type="Pfam" id="PF04607">
    <property type="entry name" value="RelA_SpoT"/>
    <property type="match status" value="1"/>
</dbReference>
<organism evidence="2 3">
    <name type="scientific">Luedemannella helvata</name>
    <dbReference type="NCBI Taxonomy" id="349315"/>
    <lineage>
        <taxon>Bacteria</taxon>
        <taxon>Bacillati</taxon>
        <taxon>Actinomycetota</taxon>
        <taxon>Actinomycetes</taxon>
        <taxon>Micromonosporales</taxon>
        <taxon>Micromonosporaceae</taxon>
        <taxon>Luedemannella</taxon>
    </lineage>
</organism>
<accession>A0ABN2K474</accession>
<sequence length="435" mass="49449">MGWQRDNAYTGWPVDTVDEFIGRYLREYDFYAQAARLVSDFLKSDLNAAGVRAIVTDRAKDVRRLETKCRQRQRRTPYKTVNNIYDDIVDLAGVRIALYFPGDRHQVDQTIKNLFKLLVPPKTFPEDRNDRKGKRFTGYSAAHYRVQLKEESLPDSAKRYANARVEIQVASVLMHAWAEVEHDLAYKPSEGALSEEEEAILDELNGLVLAGEIALERLQKAGKARSSTAGRQFANHYDLAAYLLDRASAALNGPVSDSGIGRVDYLFDLLRELRVDTPEKLSPYIQALHSNFELRPLAEQVVDELLTEDPSRYKVYRDLQAKYLGGKRHRDESPSLVEIGRFITNWVTLENLVRQFFPDELQQKHFAMPTTRKLASLNILEPALVGEIDALRNLRNQLVHGHRVQPPNVIASANEVLEIIVAKLQAAQKEEPGSP</sequence>
<reference evidence="2 3" key="1">
    <citation type="journal article" date="2019" name="Int. J. Syst. Evol. Microbiol.">
        <title>The Global Catalogue of Microorganisms (GCM) 10K type strain sequencing project: providing services to taxonomists for standard genome sequencing and annotation.</title>
        <authorList>
            <consortium name="The Broad Institute Genomics Platform"/>
            <consortium name="The Broad Institute Genome Sequencing Center for Infectious Disease"/>
            <person name="Wu L."/>
            <person name="Ma J."/>
        </authorList>
    </citation>
    <scope>NUCLEOTIDE SEQUENCE [LARGE SCALE GENOMIC DNA]</scope>
    <source>
        <strain evidence="2 3">JCM 13249</strain>
    </source>
</reference>
<dbReference type="SUPFAM" id="SSF81301">
    <property type="entry name" value="Nucleotidyltransferase"/>
    <property type="match status" value="1"/>
</dbReference>
<evidence type="ECO:0000313" key="2">
    <source>
        <dbReference type="EMBL" id="GAA1747730.1"/>
    </source>
</evidence>
<proteinExistence type="predicted"/>
<keyword evidence="3" id="KW-1185">Reference proteome</keyword>
<evidence type="ECO:0000313" key="3">
    <source>
        <dbReference type="Proteomes" id="UP001500655"/>
    </source>
</evidence>
<dbReference type="InterPro" id="IPR007685">
    <property type="entry name" value="RelA_SpoT"/>
</dbReference>
<gene>
    <name evidence="2" type="ORF">GCM10009681_18620</name>
</gene>